<dbReference type="Gene3D" id="3.40.50.300">
    <property type="entry name" value="P-loop containing nucleotide triphosphate hydrolases"/>
    <property type="match status" value="1"/>
</dbReference>
<evidence type="ECO:0000313" key="3">
    <source>
        <dbReference type="EMBL" id="TDR35474.1"/>
    </source>
</evidence>
<reference evidence="3 4" key="1">
    <citation type="submission" date="2019-03" db="EMBL/GenBank/DDBJ databases">
        <title>Genomic Encyclopedia of Type Strains, Phase IV (KMG-IV): sequencing the most valuable type-strain genomes for metagenomic binning, comparative biology and taxonomic classification.</title>
        <authorList>
            <person name="Goeker M."/>
        </authorList>
    </citation>
    <scope>NUCLEOTIDE SEQUENCE [LARGE SCALE GENOMIC DNA]</scope>
    <source>
        <strain evidence="3 4">DSM 11603</strain>
    </source>
</reference>
<organism evidence="3 4">
    <name type="scientific">Aquamicrobium defluvii</name>
    <dbReference type="NCBI Taxonomy" id="69279"/>
    <lineage>
        <taxon>Bacteria</taxon>
        <taxon>Pseudomonadati</taxon>
        <taxon>Pseudomonadota</taxon>
        <taxon>Alphaproteobacteria</taxon>
        <taxon>Hyphomicrobiales</taxon>
        <taxon>Phyllobacteriaceae</taxon>
        <taxon>Aquamicrobium</taxon>
    </lineage>
</organism>
<accession>A0A4R6YGI5</accession>
<evidence type="ECO:0000259" key="1">
    <source>
        <dbReference type="Pfam" id="PF03354"/>
    </source>
</evidence>
<dbReference type="RefSeq" id="WP_133675010.1">
    <property type="nucleotide sequence ID" value="NZ_SNZF01000009.1"/>
</dbReference>
<dbReference type="GO" id="GO:0004519">
    <property type="term" value="F:endonuclease activity"/>
    <property type="evidence" value="ECO:0007669"/>
    <property type="project" value="InterPro"/>
</dbReference>
<dbReference type="PANTHER" id="PTHR41287:SF1">
    <property type="entry name" value="PROTEIN YMFN"/>
    <property type="match status" value="1"/>
</dbReference>
<name>A0A4R6YGI5_9HYPH</name>
<proteinExistence type="predicted"/>
<dbReference type="InterPro" id="IPR046461">
    <property type="entry name" value="TerL_ATPase"/>
</dbReference>
<dbReference type="AlphaFoldDB" id="A0A4R6YGI5"/>
<dbReference type="InterPro" id="IPR027417">
    <property type="entry name" value="P-loop_NTPase"/>
</dbReference>
<dbReference type="PANTHER" id="PTHR41287">
    <property type="match status" value="1"/>
</dbReference>
<dbReference type="EMBL" id="SNZF01000009">
    <property type="protein sequence ID" value="TDR35474.1"/>
    <property type="molecule type" value="Genomic_DNA"/>
</dbReference>
<keyword evidence="4" id="KW-1185">Reference proteome</keyword>
<dbReference type="InterPro" id="IPR005021">
    <property type="entry name" value="Terminase_largesu-like"/>
</dbReference>
<protein>
    <submittedName>
        <fullName evidence="3">Phage terminase large subunit-like protein</fullName>
    </submittedName>
</protein>
<comment type="caution">
    <text evidence="3">The sequence shown here is derived from an EMBL/GenBank/DDBJ whole genome shotgun (WGS) entry which is preliminary data.</text>
</comment>
<dbReference type="Proteomes" id="UP000294958">
    <property type="component" value="Unassembled WGS sequence"/>
</dbReference>
<evidence type="ECO:0000313" key="4">
    <source>
        <dbReference type="Proteomes" id="UP000294958"/>
    </source>
</evidence>
<sequence>MGLRGPGAKPKGKGGILSPKLRETLPWEAEGLSRVERVIAFLEDLPVTAGKMAGTKMIVRDWQREFLEAVYREDEHGNRPVRTAVLSMARKNGKTGIAAGLALCHLAGPEAEPRGECYAAANDRFQAGKMFAEMVAIIGQHPELDARCNIIRFRKEIEVLEGQGKGSIFAALSSDATTKLGLSPSFTVVDELGYAPKRDLYDALDSAMGARDNPLLVAISTQAPDDNHVFSTLIDYGLKVQAGEVDDPSFHLTLYTAPETDDPMDRETWLKANPALGDFRSEEDVARQAAQAERIPSKMQDFRNKILNQRVAAHVRFIAKAEWEACGGEFDIEVLKGRPCFGGLDLSAARDLTAWVLVFPMDDGTIHVLPRFFLPENGIMEKSEADRVPYDVWAQMGHITLIPGSTIDPGFVAEQMAEDAAQFDIQAVAYDRWRIEDLRRELDRIGAAMELVPHGQGFKDMSPAVDTLERAVAEAKLRHGGNPVLTMCAANAVITKDAAGARKLDKAKAAGRIDGLVALAMAQSIAARHEPEELPACLLAA</sequence>
<gene>
    <name evidence="3" type="ORF">DES43_109112</name>
</gene>
<dbReference type="OrthoDB" id="9760250at2"/>
<dbReference type="Pfam" id="PF20441">
    <property type="entry name" value="TerL_nuclease"/>
    <property type="match status" value="1"/>
</dbReference>
<feature type="domain" description="Terminase large subunit-like endonuclease" evidence="2">
    <location>
        <begin position="244"/>
        <end position="530"/>
    </location>
</feature>
<feature type="domain" description="Terminase large subunit-like ATPase" evidence="1">
    <location>
        <begin position="62"/>
        <end position="229"/>
    </location>
</feature>
<evidence type="ECO:0000259" key="2">
    <source>
        <dbReference type="Pfam" id="PF20441"/>
    </source>
</evidence>
<dbReference type="Pfam" id="PF03354">
    <property type="entry name" value="TerL_ATPase"/>
    <property type="match status" value="1"/>
</dbReference>
<dbReference type="InterPro" id="IPR046462">
    <property type="entry name" value="TerL_nuclease"/>
</dbReference>